<dbReference type="InterPro" id="IPR036864">
    <property type="entry name" value="Zn2-C6_fun-type_DNA-bd_sf"/>
</dbReference>
<sequence>MSHFYGRNPVACTRCRRLKVKCKADSHNLPCQKCIRDGGDCVYVSVGEETGDTSRTNQRSDVYNALSRPDPRYSASGPYGSCTNCTNYRRVVSHPHSTFTNGVGSRDFASQCDGHRPCTQCFTSGQICDPTPVAAHASYPSSSAYPYQSSSNAYPNANSSSSYSSSHPYPNTHYSSSNSYPPTHSSASPASYSSAYTSGQPYPSPSSTPYPYTLSLNSTAYYPHSNYMSKGSGY</sequence>
<keyword evidence="4" id="KW-1185">Reference proteome</keyword>
<reference evidence="3 4" key="1">
    <citation type="journal article" date="2019" name="Nat. Ecol. Evol.">
        <title>Megaphylogeny resolves global patterns of mushroom evolution.</title>
        <authorList>
            <person name="Varga T."/>
            <person name="Krizsan K."/>
            <person name="Foldi C."/>
            <person name="Dima B."/>
            <person name="Sanchez-Garcia M."/>
            <person name="Sanchez-Ramirez S."/>
            <person name="Szollosi G.J."/>
            <person name="Szarkandi J.G."/>
            <person name="Papp V."/>
            <person name="Albert L."/>
            <person name="Andreopoulos W."/>
            <person name="Angelini C."/>
            <person name="Antonin V."/>
            <person name="Barry K.W."/>
            <person name="Bougher N.L."/>
            <person name="Buchanan P."/>
            <person name="Buyck B."/>
            <person name="Bense V."/>
            <person name="Catcheside P."/>
            <person name="Chovatia M."/>
            <person name="Cooper J."/>
            <person name="Damon W."/>
            <person name="Desjardin D."/>
            <person name="Finy P."/>
            <person name="Geml J."/>
            <person name="Haridas S."/>
            <person name="Hughes K."/>
            <person name="Justo A."/>
            <person name="Karasinski D."/>
            <person name="Kautmanova I."/>
            <person name="Kiss B."/>
            <person name="Kocsube S."/>
            <person name="Kotiranta H."/>
            <person name="LaButti K.M."/>
            <person name="Lechner B.E."/>
            <person name="Liimatainen K."/>
            <person name="Lipzen A."/>
            <person name="Lukacs Z."/>
            <person name="Mihaltcheva S."/>
            <person name="Morgado L.N."/>
            <person name="Niskanen T."/>
            <person name="Noordeloos M.E."/>
            <person name="Ohm R.A."/>
            <person name="Ortiz-Santana B."/>
            <person name="Ovrebo C."/>
            <person name="Racz N."/>
            <person name="Riley R."/>
            <person name="Savchenko A."/>
            <person name="Shiryaev A."/>
            <person name="Soop K."/>
            <person name="Spirin V."/>
            <person name="Szebenyi C."/>
            <person name="Tomsovsky M."/>
            <person name="Tulloss R.E."/>
            <person name="Uehling J."/>
            <person name="Grigoriev I.V."/>
            <person name="Vagvolgyi C."/>
            <person name="Papp T."/>
            <person name="Martin F.M."/>
            <person name="Miettinen O."/>
            <person name="Hibbett D.S."/>
            <person name="Nagy L.G."/>
        </authorList>
    </citation>
    <scope>NUCLEOTIDE SEQUENCE [LARGE SCALE GENOMIC DNA]</scope>
    <source>
        <strain evidence="3 4">CBS 309.79</strain>
    </source>
</reference>
<dbReference type="CDD" id="cd00067">
    <property type="entry name" value="GAL4"/>
    <property type="match status" value="1"/>
</dbReference>
<evidence type="ECO:0000256" key="1">
    <source>
        <dbReference type="SAM" id="MobiDB-lite"/>
    </source>
</evidence>
<feature type="domain" description="Zn(2)-C6 fungal-type" evidence="2">
    <location>
        <begin position="11"/>
        <end position="43"/>
    </location>
</feature>
<proteinExistence type="predicted"/>
<accession>A0A5C3R283</accession>
<dbReference type="InterPro" id="IPR001138">
    <property type="entry name" value="Zn2Cys6_DnaBD"/>
</dbReference>
<evidence type="ECO:0000259" key="2">
    <source>
        <dbReference type="PROSITE" id="PS50048"/>
    </source>
</evidence>
<dbReference type="GO" id="GO:0000981">
    <property type="term" value="F:DNA-binding transcription factor activity, RNA polymerase II-specific"/>
    <property type="evidence" value="ECO:0007669"/>
    <property type="project" value="InterPro"/>
</dbReference>
<dbReference type="SUPFAM" id="SSF57701">
    <property type="entry name" value="Zn2/Cys6 DNA-binding domain"/>
    <property type="match status" value="1"/>
</dbReference>
<dbReference type="Pfam" id="PF00172">
    <property type="entry name" value="Zn_clus"/>
    <property type="match status" value="1"/>
</dbReference>
<dbReference type="PROSITE" id="PS00463">
    <property type="entry name" value="ZN2_CY6_FUNGAL_1"/>
    <property type="match status" value="1"/>
</dbReference>
<dbReference type="Gene3D" id="4.10.240.10">
    <property type="entry name" value="Zn(2)-C6 fungal-type DNA-binding domain"/>
    <property type="match status" value="1"/>
</dbReference>
<dbReference type="SMART" id="SM00066">
    <property type="entry name" value="GAL4"/>
    <property type="match status" value="1"/>
</dbReference>
<feature type="region of interest" description="Disordered" evidence="1">
    <location>
        <begin position="156"/>
        <end position="183"/>
    </location>
</feature>
<dbReference type="OrthoDB" id="2260578at2759"/>
<evidence type="ECO:0000313" key="3">
    <source>
        <dbReference type="EMBL" id="TFL07767.1"/>
    </source>
</evidence>
<gene>
    <name evidence="3" type="ORF">BDV98DRAFT_36902</name>
</gene>
<dbReference type="Proteomes" id="UP000305067">
    <property type="component" value="Unassembled WGS sequence"/>
</dbReference>
<dbReference type="PROSITE" id="PS50048">
    <property type="entry name" value="ZN2_CY6_FUNGAL_2"/>
    <property type="match status" value="1"/>
</dbReference>
<organism evidence="3 4">
    <name type="scientific">Pterulicium gracile</name>
    <dbReference type="NCBI Taxonomy" id="1884261"/>
    <lineage>
        <taxon>Eukaryota</taxon>
        <taxon>Fungi</taxon>
        <taxon>Dikarya</taxon>
        <taxon>Basidiomycota</taxon>
        <taxon>Agaricomycotina</taxon>
        <taxon>Agaricomycetes</taxon>
        <taxon>Agaricomycetidae</taxon>
        <taxon>Agaricales</taxon>
        <taxon>Pleurotineae</taxon>
        <taxon>Pterulaceae</taxon>
        <taxon>Pterulicium</taxon>
    </lineage>
</organism>
<dbReference type="AlphaFoldDB" id="A0A5C3R283"/>
<dbReference type="GO" id="GO:0008270">
    <property type="term" value="F:zinc ion binding"/>
    <property type="evidence" value="ECO:0007669"/>
    <property type="project" value="InterPro"/>
</dbReference>
<name>A0A5C3R283_9AGAR</name>
<dbReference type="EMBL" id="ML178814">
    <property type="protein sequence ID" value="TFL07767.1"/>
    <property type="molecule type" value="Genomic_DNA"/>
</dbReference>
<evidence type="ECO:0000313" key="4">
    <source>
        <dbReference type="Proteomes" id="UP000305067"/>
    </source>
</evidence>
<protein>
    <recommendedName>
        <fullName evidence="2">Zn(2)-C6 fungal-type domain-containing protein</fullName>
    </recommendedName>
</protein>